<sequence length="88" mass="9976">MQEDPLILKAVEPIADSTVSKTTDWMEILEQEKSEENLEENSPVSQMERSSNSEEKRSDDSLSYDLQVNAIDEGLRPFAENSNATQKK</sequence>
<dbReference type="EMBL" id="CAJVQB010004224">
    <property type="protein sequence ID" value="CAG8630180.1"/>
    <property type="molecule type" value="Genomic_DNA"/>
</dbReference>
<feature type="region of interest" description="Disordered" evidence="1">
    <location>
        <begin position="31"/>
        <end position="88"/>
    </location>
</feature>
<proteinExistence type="predicted"/>
<evidence type="ECO:0000256" key="1">
    <source>
        <dbReference type="SAM" id="MobiDB-lite"/>
    </source>
</evidence>
<organism evidence="2 3">
    <name type="scientific">Gigaspora margarita</name>
    <dbReference type="NCBI Taxonomy" id="4874"/>
    <lineage>
        <taxon>Eukaryota</taxon>
        <taxon>Fungi</taxon>
        <taxon>Fungi incertae sedis</taxon>
        <taxon>Mucoromycota</taxon>
        <taxon>Glomeromycotina</taxon>
        <taxon>Glomeromycetes</taxon>
        <taxon>Diversisporales</taxon>
        <taxon>Gigasporaceae</taxon>
        <taxon>Gigaspora</taxon>
    </lineage>
</organism>
<evidence type="ECO:0000313" key="3">
    <source>
        <dbReference type="Proteomes" id="UP000789901"/>
    </source>
</evidence>
<gene>
    <name evidence="2" type="ORF">GMARGA_LOCUS8289</name>
</gene>
<comment type="caution">
    <text evidence="2">The sequence shown here is derived from an EMBL/GenBank/DDBJ whole genome shotgun (WGS) entry which is preliminary data.</text>
</comment>
<reference evidence="2 3" key="1">
    <citation type="submission" date="2021-06" db="EMBL/GenBank/DDBJ databases">
        <authorList>
            <person name="Kallberg Y."/>
            <person name="Tangrot J."/>
            <person name="Rosling A."/>
        </authorList>
    </citation>
    <scope>NUCLEOTIDE SEQUENCE [LARGE SCALE GENOMIC DNA]</scope>
    <source>
        <strain evidence="2 3">120-4 pot B 10/14</strain>
    </source>
</reference>
<accession>A0ABN7UM19</accession>
<feature type="compositionally biased region" description="Basic and acidic residues" evidence="1">
    <location>
        <begin position="51"/>
        <end position="60"/>
    </location>
</feature>
<dbReference type="Proteomes" id="UP000789901">
    <property type="component" value="Unassembled WGS sequence"/>
</dbReference>
<protein>
    <submittedName>
        <fullName evidence="2">43722_t:CDS:1</fullName>
    </submittedName>
</protein>
<keyword evidence="3" id="KW-1185">Reference proteome</keyword>
<evidence type="ECO:0000313" key="2">
    <source>
        <dbReference type="EMBL" id="CAG8630180.1"/>
    </source>
</evidence>
<name>A0ABN7UM19_GIGMA</name>